<organism evidence="9 10">
    <name type="scientific">Fusarium torreyae</name>
    <dbReference type="NCBI Taxonomy" id="1237075"/>
    <lineage>
        <taxon>Eukaryota</taxon>
        <taxon>Fungi</taxon>
        <taxon>Dikarya</taxon>
        <taxon>Ascomycota</taxon>
        <taxon>Pezizomycotina</taxon>
        <taxon>Sordariomycetes</taxon>
        <taxon>Hypocreomycetidae</taxon>
        <taxon>Hypocreales</taxon>
        <taxon>Nectriaceae</taxon>
        <taxon>Fusarium</taxon>
    </lineage>
</organism>
<evidence type="ECO:0000256" key="6">
    <source>
        <dbReference type="SAM" id="MobiDB-lite"/>
    </source>
</evidence>
<dbReference type="SUPFAM" id="SSF103473">
    <property type="entry name" value="MFS general substrate transporter"/>
    <property type="match status" value="1"/>
</dbReference>
<dbReference type="PROSITE" id="PS00217">
    <property type="entry name" value="SUGAR_TRANSPORT_2"/>
    <property type="match status" value="1"/>
</dbReference>
<dbReference type="OrthoDB" id="6612291at2759"/>
<reference evidence="9" key="1">
    <citation type="submission" date="2022-09" db="EMBL/GenBank/DDBJ databases">
        <title>Fusarium specimens isolated from Avocado Roots.</title>
        <authorList>
            <person name="Stajich J."/>
            <person name="Roper C."/>
            <person name="Heimlech-Rivalta G."/>
        </authorList>
    </citation>
    <scope>NUCLEOTIDE SEQUENCE</scope>
    <source>
        <strain evidence="9">CF00136</strain>
    </source>
</reference>
<feature type="transmembrane region" description="Helical" evidence="7">
    <location>
        <begin position="150"/>
        <end position="171"/>
    </location>
</feature>
<dbReference type="PANTHER" id="PTHR48022">
    <property type="entry name" value="PLASTIDIC GLUCOSE TRANSPORTER 4"/>
    <property type="match status" value="1"/>
</dbReference>
<dbReference type="Proteomes" id="UP001152049">
    <property type="component" value="Unassembled WGS sequence"/>
</dbReference>
<dbReference type="PANTHER" id="PTHR48022:SF11">
    <property type="entry name" value="MONOSACCHARIDE TRANSPORTER (HXT8), PUTATIVE (AFU_ORTHOLOGUE AFUA_2G08120)-RELATED"/>
    <property type="match status" value="1"/>
</dbReference>
<evidence type="ECO:0000256" key="2">
    <source>
        <dbReference type="ARBA" id="ARBA00010992"/>
    </source>
</evidence>
<evidence type="ECO:0000313" key="10">
    <source>
        <dbReference type="Proteomes" id="UP001152049"/>
    </source>
</evidence>
<dbReference type="InterPro" id="IPR020846">
    <property type="entry name" value="MFS_dom"/>
</dbReference>
<dbReference type="AlphaFoldDB" id="A0A9W8RL22"/>
<proteinExistence type="inferred from homology"/>
<feature type="transmembrane region" description="Helical" evidence="7">
    <location>
        <begin position="410"/>
        <end position="428"/>
    </location>
</feature>
<evidence type="ECO:0000256" key="3">
    <source>
        <dbReference type="ARBA" id="ARBA00022692"/>
    </source>
</evidence>
<evidence type="ECO:0000256" key="1">
    <source>
        <dbReference type="ARBA" id="ARBA00004141"/>
    </source>
</evidence>
<accession>A0A9W8RL22</accession>
<feature type="transmembrane region" description="Helical" evidence="7">
    <location>
        <begin position="313"/>
        <end position="336"/>
    </location>
</feature>
<name>A0A9W8RL22_9HYPO</name>
<evidence type="ECO:0000256" key="5">
    <source>
        <dbReference type="ARBA" id="ARBA00023136"/>
    </source>
</evidence>
<dbReference type="Pfam" id="PF00083">
    <property type="entry name" value="Sugar_tr"/>
    <property type="match status" value="1"/>
</dbReference>
<protein>
    <recommendedName>
        <fullName evidence="8">Major facilitator superfamily (MFS) profile domain-containing protein</fullName>
    </recommendedName>
</protein>
<keyword evidence="10" id="KW-1185">Reference proteome</keyword>
<gene>
    <name evidence="9" type="ORF">NW762_014617</name>
</gene>
<dbReference type="InterPro" id="IPR050360">
    <property type="entry name" value="MFS_Sugar_Transporters"/>
</dbReference>
<dbReference type="InterPro" id="IPR005828">
    <property type="entry name" value="MFS_sugar_transport-like"/>
</dbReference>
<dbReference type="GO" id="GO:0005351">
    <property type="term" value="F:carbohydrate:proton symporter activity"/>
    <property type="evidence" value="ECO:0007669"/>
    <property type="project" value="TreeGrafter"/>
</dbReference>
<evidence type="ECO:0000256" key="4">
    <source>
        <dbReference type="ARBA" id="ARBA00022989"/>
    </source>
</evidence>
<feature type="transmembrane region" description="Helical" evidence="7">
    <location>
        <begin position="343"/>
        <end position="364"/>
    </location>
</feature>
<evidence type="ECO:0000313" key="9">
    <source>
        <dbReference type="EMBL" id="KAJ4244004.1"/>
    </source>
</evidence>
<dbReference type="GO" id="GO:0016020">
    <property type="term" value="C:membrane"/>
    <property type="evidence" value="ECO:0007669"/>
    <property type="project" value="UniProtKB-SubCell"/>
</dbReference>
<dbReference type="EMBL" id="JAOQAZ010000053">
    <property type="protein sequence ID" value="KAJ4244004.1"/>
    <property type="molecule type" value="Genomic_DNA"/>
</dbReference>
<feature type="transmembrane region" description="Helical" evidence="7">
    <location>
        <begin position="12"/>
        <end position="36"/>
    </location>
</feature>
<dbReference type="InterPro" id="IPR036259">
    <property type="entry name" value="MFS_trans_sf"/>
</dbReference>
<sequence>MSSRRSSFYNITVVVFFAAFGSLFTGYSLAVFAFAIGQPTFYASLGLERNPESSGYTYTNDIIGASNGVFFGSGFFGCFLAGWAGNRLGRLNGFRLAAVTGIIGGALECGSQSPAMFLFARAVAGLASGHTMAALPIYFTEVAPPSSRGLITGAHGIFINLGYCIAGWIGFGCYFTPGSDFAWRFPFAVASLWAIFLLTGSFYIPESPRFLVQRDEHEKALEILTRLHQNPDDPANTFARQEFQAIIERCEDEKQQVITDGRWRLFTKKANRDKLILAWLVMVGGQNIGPLVINNYNVLLYGSLGLGPTKSLLLSSLYNTIGFVIACIGGLIADYLGRRKAMITGYISVTCVLATMTGLIAKYNETPTKGLAAAATTMVYLFVVCYNSFIDLNQFTIATEIFPTHIRNQASAIAISGLFLSDILWLNLLPTATATIGWKYYLVFVCLAVVHSIYLIFRLHETAGVHLEEMDGAINGHSEPSGDALTIEPVKTNGSASHVEAA</sequence>
<dbReference type="PROSITE" id="PS00216">
    <property type="entry name" value="SUGAR_TRANSPORT_1"/>
    <property type="match status" value="1"/>
</dbReference>
<comment type="similarity">
    <text evidence="2">Belongs to the major facilitator superfamily. Sugar transporter (TC 2.A.1.1) family.</text>
</comment>
<dbReference type="PROSITE" id="PS50850">
    <property type="entry name" value="MFS"/>
    <property type="match status" value="1"/>
</dbReference>
<feature type="transmembrane region" description="Helical" evidence="7">
    <location>
        <begin position="96"/>
        <end position="113"/>
    </location>
</feature>
<feature type="transmembrane region" description="Helical" evidence="7">
    <location>
        <begin position="183"/>
        <end position="204"/>
    </location>
</feature>
<evidence type="ECO:0000259" key="8">
    <source>
        <dbReference type="PROSITE" id="PS50850"/>
    </source>
</evidence>
<dbReference type="InterPro" id="IPR005829">
    <property type="entry name" value="Sugar_transporter_CS"/>
</dbReference>
<evidence type="ECO:0000256" key="7">
    <source>
        <dbReference type="SAM" id="Phobius"/>
    </source>
</evidence>
<feature type="transmembrane region" description="Helical" evidence="7">
    <location>
        <begin position="370"/>
        <end position="389"/>
    </location>
</feature>
<feature type="domain" description="Major facilitator superfamily (MFS) profile" evidence="8">
    <location>
        <begin position="14"/>
        <end position="463"/>
    </location>
</feature>
<feature type="region of interest" description="Disordered" evidence="6">
    <location>
        <begin position="479"/>
        <end position="502"/>
    </location>
</feature>
<feature type="transmembrane region" description="Helical" evidence="7">
    <location>
        <begin position="440"/>
        <end position="457"/>
    </location>
</feature>
<feature type="transmembrane region" description="Helical" evidence="7">
    <location>
        <begin position="275"/>
        <end position="293"/>
    </location>
</feature>
<feature type="transmembrane region" description="Helical" evidence="7">
    <location>
        <begin position="119"/>
        <end position="138"/>
    </location>
</feature>
<comment type="caution">
    <text evidence="9">The sequence shown here is derived from an EMBL/GenBank/DDBJ whole genome shotgun (WGS) entry which is preliminary data.</text>
</comment>
<dbReference type="Gene3D" id="1.20.1250.20">
    <property type="entry name" value="MFS general substrate transporter like domains"/>
    <property type="match status" value="1"/>
</dbReference>
<keyword evidence="4 7" id="KW-1133">Transmembrane helix</keyword>
<keyword evidence="3 7" id="KW-0812">Transmembrane</keyword>
<feature type="transmembrane region" description="Helical" evidence="7">
    <location>
        <begin position="62"/>
        <end position="84"/>
    </location>
</feature>
<keyword evidence="5 7" id="KW-0472">Membrane</keyword>
<comment type="subcellular location">
    <subcellularLocation>
        <location evidence="1">Membrane</location>
        <topology evidence="1">Multi-pass membrane protein</topology>
    </subcellularLocation>
</comment>